<dbReference type="EMBL" id="BLKW01000004">
    <property type="protein sequence ID" value="GFG74825.1"/>
    <property type="molecule type" value="Genomic_DNA"/>
</dbReference>
<dbReference type="GO" id="GO:0016709">
    <property type="term" value="F:oxidoreductase activity, acting on paired donors, with incorporation or reduction of molecular oxygen, NAD(P)H as one donor, and incorporation of one atom of oxygen"/>
    <property type="evidence" value="ECO:0007669"/>
    <property type="project" value="UniProtKB-ARBA"/>
</dbReference>
<keyword evidence="6" id="KW-0560">Oxidoreductase</keyword>
<keyword evidence="7" id="KW-0503">Monooxygenase</keyword>
<evidence type="ECO:0000256" key="4">
    <source>
        <dbReference type="ARBA" id="ARBA00022827"/>
    </source>
</evidence>
<evidence type="ECO:0000256" key="1">
    <source>
        <dbReference type="ARBA" id="ARBA00001974"/>
    </source>
</evidence>
<evidence type="ECO:0000256" key="2">
    <source>
        <dbReference type="ARBA" id="ARBA00010139"/>
    </source>
</evidence>
<protein>
    <recommendedName>
        <fullName evidence="8">DUF4873 domain-containing protein</fullName>
    </recommendedName>
</protein>
<comment type="similarity">
    <text evidence="2">Belongs to the FAD-binding monooxygenase family.</text>
</comment>
<keyword evidence="5" id="KW-0521">NADP</keyword>
<dbReference type="PANTHER" id="PTHR43098:SF3">
    <property type="entry name" value="L-ORNITHINE N(5)-MONOOXYGENASE-RELATED"/>
    <property type="match status" value="1"/>
</dbReference>
<organism evidence="9 10">
    <name type="scientific">Mycobacterium botniense</name>
    <dbReference type="NCBI Taxonomy" id="84962"/>
    <lineage>
        <taxon>Bacteria</taxon>
        <taxon>Bacillati</taxon>
        <taxon>Actinomycetota</taxon>
        <taxon>Actinomycetes</taxon>
        <taxon>Mycobacteriales</taxon>
        <taxon>Mycobacteriaceae</taxon>
        <taxon>Mycobacterium</taxon>
    </lineage>
</organism>
<accession>A0A7I9XYG2</accession>
<dbReference type="PANTHER" id="PTHR43098">
    <property type="entry name" value="L-ORNITHINE N(5)-MONOOXYGENASE-RELATED"/>
    <property type="match status" value="1"/>
</dbReference>
<dbReference type="AlphaFoldDB" id="A0A7I9XYG2"/>
<dbReference type="InterPro" id="IPR036188">
    <property type="entry name" value="FAD/NAD-bd_sf"/>
</dbReference>
<evidence type="ECO:0000256" key="7">
    <source>
        <dbReference type="ARBA" id="ARBA00023033"/>
    </source>
</evidence>
<dbReference type="Pfam" id="PF16170">
    <property type="entry name" value="DUF4873"/>
    <property type="match status" value="1"/>
</dbReference>
<evidence type="ECO:0000256" key="6">
    <source>
        <dbReference type="ARBA" id="ARBA00023002"/>
    </source>
</evidence>
<name>A0A7I9XYG2_9MYCO</name>
<evidence type="ECO:0000313" key="10">
    <source>
        <dbReference type="Proteomes" id="UP000465361"/>
    </source>
</evidence>
<sequence length="438" mass="47360">MNPAPADGLHHIIIVGAGARGRCAGSGLLKAGVTDFVILDKSQRCASATPAALDARLRIGQEIVSSVFDDNTDSWTLKTRAGQTWHARVVIAAHKPVYQPWIPELLGHEDFRGRWFHAAAWDSDFDPAGHHVAVVGTDTTAGQHLSQLAGSAASVTVFAYPPRRLVPRPASRVTRATRWLRCRVPGAPVLRAQQHSPKLVNATIDAVTPAGIRTCDGVHHNVDTIIYGTGFTIPDGVSDDTLVGSGKVTIAQAWYDGMEPYLGVAVHGFPNYFLLTGPDIDAQTRFIIECLGLMAHTAKTRIEVRRSYQQVFNERVHLRRPRYGPAPSAFDLSCAADGDGAYDGPATLTITGTDHEVRVRLTGYLDPIDGQYHWQGMVFHQLSDDLVKHPRPVTVTIGQRSASARLTERTPWGSHAIAGVGMPPFAPDNALTVGQLPA</sequence>
<feature type="domain" description="DUF4873" evidence="8">
    <location>
        <begin position="341"/>
        <end position="426"/>
    </location>
</feature>
<evidence type="ECO:0000259" key="8">
    <source>
        <dbReference type="Pfam" id="PF16170"/>
    </source>
</evidence>
<dbReference type="InterPro" id="IPR032371">
    <property type="entry name" value="DUF4873"/>
</dbReference>
<proteinExistence type="inferred from homology"/>
<dbReference type="Gene3D" id="3.50.50.60">
    <property type="entry name" value="FAD/NAD(P)-binding domain"/>
    <property type="match status" value="2"/>
</dbReference>
<evidence type="ECO:0000256" key="5">
    <source>
        <dbReference type="ARBA" id="ARBA00022857"/>
    </source>
</evidence>
<keyword evidence="4" id="KW-0274">FAD</keyword>
<dbReference type="Proteomes" id="UP000465361">
    <property type="component" value="Unassembled WGS sequence"/>
</dbReference>
<dbReference type="SUPFAM" id="SSF51905">
    <property type="entry name" value="FAD/NAD(P)-binding domain"/>
    <property type="match status" value="2"/>
</dbReference>
<keyword evidence="3" id="KW-0285">Flavoprotein</keyword>
<reference evidence="9 10" key="1">
    <citation type="journal article" date="2019" name="Emerg. Microbes Infect.">
        <title>Comprehensive subspecies identification of 175 nontuberculous mycobacteria species based on 7547 genomic profiles.</title>
        <authorList>
            <person name="Matsumoto Y."/>
            <person name="Kinjo T."/>
            <person name="Motooka D."/>
            <person name="Nabeya D."/>
            <person name="Jung N."/>
            <person name="Uechi K."/>
            <person name="Horii T."/>
            <person name="Iida T."/>
            <person name="Fujita J."/>
            <person name="Nakamura S."/>
        </authorList>
    </citation>
    <scope>NUCLEOTIDE SEQUENCE [LARGE SCALE GENOMIC DNA]</scope>
    <source>
        <strain evidence="9 10">JCM 17322</strain>
    </source>
</reference>
<gene>
    <name evidence="9" type="ORF">MBOT_21900</name>
</gene>
<keyword evidence="10" id="KW-1185">Reference proteome</keyword>
<dbReference type="InterPro" id="IPR050775">
    <property type="entry name" value="FAD-binding_Monooxygenases"/>
</dbReference>
<comment type="caution">
    <text evidence="9">The sequence shown here is derived from an EMBL/GenBank/DDBJ whole genome shotgun (WGS) entry which is preliminary data.</text>
</comment>
<comment type="cofactor">
    <cofactor evidence="1">
        <name>FAD</name>
        <dbReference type="ChEBI" id="CHEBI:57692"/>
    </cofactor>
</comment>
<evidence type="ECO:0000313" key="9">
    <source>
        <dbReference type="EMBL" id="GFG74825.1"/>
    </source>
</evidence>
<evidence type="ECO:0000256" key="3">
    <source>
        <dbReference type="ARBA" id="ARBA00022630"/>
    </source>
</evidence>